<sequence length="851" mass="92425">MELLLERTDLVQVGTVSYRNTMKLIGGGKSGRQRLVVGDDLGYVECFEIKKGEPQSVFKQRVSTEGPVMALAIGGVAGKNDRVFAAQSQTIVGLKRKGAQCFKMQSSLVEPIHHMAVDESLLFTGCEYVYNRYDDGRDDGFFMCHDKINAMVVRPKPGGGGHRVVLGCQDRCVRVVVGSELEREMKMDAPVTALCLYRGPEGGAGPAAADGEHADLVAAAQDPAALEVCFGTESGGVGLLRIGSEGKYSGVVWHVEDTKALHSRVNCIDVFDVTHDGIPDVVVGRADGRVQVYSFDVSPVPLVQFEANLNEAIHSLCCGSVSSTGFDEIVCCTFAGRVASFSNEPLREPRSPGRGGAPGKTVAEDRTDNRLAALKEDVAALAKKIERERARFQDLDAPFAPCRPTFEPHADFFLDPEAACYVVTIELPVPVDLVSVKSSVRVELLETALNTSIVSRSPVDPRHETAKEPIVLLATFRCQEATNALSFKVRTVEGEPGDIAAVVVARGTPKSAQVVHLRIKALSLHRRIHELSDDEVRLPKNVLRLEGRFSAQQIHDWLGGCLPEVPPRTQPREVSTKPPDEADGAKPAADAEAPAKPAAPAPGAEAEGAELVAKATGSLASPDRGGGEEFDVDGGGEAKDAAGDGPEAKDEAKDDDAPPASTAPPPEVMAHRMCFRNVYTAGVLECDYEAGRARICSDSISAITILKEHISREAVRLRVEVHDTISIDEQTVAHFLALMHPKLDHQLKLAEQVLLIDAIKEIHSSEEDTRWLSEDYKFIHDHAEELRAEFAESPTSLQYMAGIITDFFVDRMKFCGIDARHKIPQLENLLNAKNYDFDKLLEFFNPALHRG</sequence>
<feature type="domain" description="BBS7 platform" evidence="5">
    <location>
        <begin position="670"/>
        <end position="722"/>
    </location>
</feature>
<dbReference type="InterPro" id="IPR015943">
    <property type="entry name" value="WD40/YVTN_repeat-like_dom_sf"/>
</dbReference>
<dbReference type="EMBL" id="JBBJCI010000152">
    <property type="protein sequence ID" value="KAK7241787.1"/>
    <property type="molecule type" value="Genomic_DNA"/>
</dbReference>
<dbReference type="SUPFAM" id="SSF50978">
    <property type="entry name" value="WD40 repeat-like"/>
    <property type="match status" value="1"/>
</dbReference>
<feature type="domain" description="BBS7 beta-propeller" evidence="6">
    <location>
        <begin position="22"/>
        <end position="342"/>
    </location>
</feature>
<feature type="coiled-coil region" evidence="1">
    <location>
        <begin position="364"/>
        <end position="391"/>
    </location>
</feature>
<reference evidence="7 8" key="1">
    <citation type="submission" date="2024-03" db="EMBL/GenBank/DDBJ databases">
        <title>Aureococcus anophagefferens CCMP1851 and Kratosvirus quantuckense: Draft genome of a second virus-susceptible host strain in the model system.</title>
        <authorList>
            <person name="Chase E."/>
            <person name="Truchon A.R."/>
            <person name="Schepens W."/>
            <person name="Wilhelm S.W."/>
        </authorList>
    </citation>
    <scope>NUCLEOTIDE SEQUENCE [LARGE SCALE GENOMIC DNA]</scope>
    <source>
        <strain evidence="7 8">CCMP1851</strain>
    </source>
</reference>
<evidence type="ECO:0000259" key="3">
    <source>
        <dbReference type="Pfam" id="PF23349"/>
    </source>
</evidence>
<gene>
    <name evidence="7" type="ORF">SO694_00019034</name>
</gene>
<dbReference type="PANTHER" id="PTHR16074:SF4">
    <property type="entry name" value="BARDET-BIEDL SYNDROME 7 PROTEIN"/>
    <property type="match status" value="1"/>
</dbReference>
<comment type="caution">
    <text evidence="7">The sequence shown here is derived from an EMBL/GenBank/DDBJ whole genome shotgun (WGS) entry which is preliminary data.</text>
</comment>
<dbReference type="InterPro" id="IPR036322">
    <property type="entry name" value="WD40_repeat_dom_sf"/>
</dbReference>
<evidence type="ECO:0000259" key="5">
    <source>
        <dbReference type="Pfam" id="PF23361"/>
    </source>
</evidence>
<keyword evidence="8" id="KW-1185">Reference proteome</keyword>
<dbReference type="Pfam" id="PF23361">
    <property type="entry name" value="BBS7_pf"/>
    <property type="match status" value="2"/>
</dbReference>
<protein>
    <recommendedName>
        <fullName evidence="9">Bardet-Biedl syndrome 7 protein</fullName>
    </recommendedName>
</protein>
<keyword evidence="1" id="KW-0175">Coiled coil</keyword>
<feature type="domain" description="BBS7 GAE" evidence="4">
    <location>
        <begin position="404"/>
        <end position="515"/>
    </location>
</feature>
<proteinExistence type="predicted"/>
<organism evidence="7 8">
    <name type="scientific">Aureococcus anophagefferens</name>
    <name type="common">Harmful bloom alga</name>
    <dbReference type="NCBI Taxonomy" id="44056"/>
    <lineage>
        <taxon>Eukaryota</taxon>
        <taxon>Sar</taxon>
        <taxon>Stramenopiles</taxon>
        <taxon>Ochrophyta</taxon>
        <taxon>Pelagophyceae</taxon>
        <taxon>Pelagomonadales</taxon>
        <taxon>Pelagomonadaceae</taxon>
        <taxon>Aureococcus</taxon>
    </lineage>
</organism>
<name>A0ABR1FZU6_AURAN</name>
<dbReference type="Gene3D" id="2.130.10.10">
    <property type="entry name" value="YVTN repeat-like/Quinoprotein amine dehydrogenase"/>
    <property type="match status" value="1"/>
</dbReference>
<evidence type="ECO:0000259" key="4">
    <source>
        <dbReference type="Pfam" id="PF23360"/>
    </source>
</evidence>
<evidence type="ECO:0000259" key="6">
    <source>
        <dbReference type="Pfam" id="PF23743"/>
    </source>
</evidence>
<dbReference type="Pfam" id="PF23360">
    <property type="entry name" value="BBS7_GAE"/>
    <property type="match status" value="1"/>
</dbReference>
<dbReference type="Pfam" id="PF23743">
    <property type="entry name" value="Beta-prop_BBS7"/>
    <property type="match status" value="1"/>
</dbReference>
<feature type="compositionally biased region" description="Basic and acidic residues" evidence="2">
    <location>
        <begin position="636"/>
        <end position="656"/>
    </location>
</feature>
<feature type="compositionally biased region" description="Basic and acidic residues" evidence="2">
    <location>
        <begin position="570"/>
        <end position="584"/>
    </location>
</feature>
<evidence type="ECO:0000313" key="7">
    <source>
        <dbReference type="EMBL" id="KAK7241787.1"/>
    </source>
</evidence>
<feature type="compositionally biased region" description="Low complexity" evidence="2">
    <location>
        <begin position="585"/>
        <end position="610"/>
    </location>
</feature>
<feature type="domain" description="BBS7 helical hairpin" evidence="3">
    <location>
        <begin position="729"/>
        <end position="844"/>
    </location>
</feature>
<evidence type="ECO:0008006" key="9">
    <source>
        <dbReference type="Google" id="ProtNLM"/>
    </source>
</evidence>
<dbReference type="InterPro" id="IPR056334">
    <property type="entry name" value="BBS7_GAE_dom"/>
</dbReference>
<dbReference type="PANTHER" id="PTHR16074">
    <property type="entry name" value="BARDET-BIEDL SYNDROME 7 PROTEIN"/>
    <property type="match status" value="1"/>
</dbReference>
<dbReference type="Proteomes" id="UP001363151">
    <property type="component" value="Unassembled WGS sequence"/>
</dbReference>
<accession>A0ABR1FZU6</accession>
<dbReference type="InterPro" id="IPR056335">
    <property type="entry name" value="BBS7_hairpin"/>
</dbReference>
<evidence type="ECO:0000313" key="8">
    <source>
        <dbReference type="Proteomes" id="UP001363151"/>
    </source>
</evidence>
<evidence type="ECO:0000256" key="2">
    <source>
        <dbReference type="SAM" id="MobiDB-lite"/>
    </source>
</evidence>
<feature type="domain" description="BBS7 platform" evidence="5">
    <location>
        <begin position="525"/>
        <end position="573"/>
    </location>
</feature>
<dbReference type="Pfam" id="PF23349">
    <property type="entry name" value="BBS7_hp"/>
    <property type="match status" value="1"/>
</dbReference>
<evidence type="ECO:0000256" key="1">
    <source>
        <dbReference type="SAM" id="Coils"/>
    </source>
</evidence>
<feature type="region of interest" description="Disordered" evidence="2">
    <location>
        <begin position="560"/>
        <end position="667"/>
    </location>
</feature>
<dbReference type="InterPro" id="IPR056332">
    <property type="entry name" value="Beta-prop_BBS7"/>
</dbReference>
<dbReference type="InterPro" id="IPR056333">
    <property type="entry name" value="BBS7_pf_dom"/>
</dbReference>